<organism evidence="11 12">
    <name type="scientific">Candidatus Sulfobium mesophilum</name>
    <dbReference type="NCBI Taxonomy" id="2016548"/>
    <lineage>
        <taxon>Bacteria</taxon>
        <taxon>Pseudomonadati</taxon>
        <taxon>Nitrospirota</taxon>
        <taxon>Nitrospiria</taxon>
        <taxon>Nitrospirales</taxon>
        <taxon>Nitrospiraceae</taxon>
        <taxon>Candidatus Sulfobium</taxon>
    </lineage>
</organism>
<dbReference type="Pfam" id="PF02445">
    <property type="entry name" value="NadA"/>
    <property type="match status" value="1"/>
</dbReference>
<evidence type="ECO:0000256" key="6">
    <source>
        <dbReference type="ARBA" id="ARBA00022679"/>
    </source>
</evidence>
<accession>A0A2U3QEA2</accession>
<dbReference type="GO" id="GO:0046872">
    <property type="term" value="F:metal ion binding"/>
    <property type="evidence" value="ECO:0007669"/>
    <property type="project" value="UniProtKB-KW"/>
</dbReference>
<keyword evidence="7" id="KW-0479">Metal-binding</keyword>
<keyword evidence="9" id="KW-0411">Iron-sulfur</keyword>
<dbReference type="InterPro" id="IPR003473">
    <property type="entry name" value="NadA"/>
</dbReference>
<protein>
    <recommendedName>
        <fullName evidence="3 10">Quinolinate synthase</fullName>
        <ecNumber evidence="3 10">2.5.1.72</ecNumber>
    </recommendedName>
</protein>
<gene>
    <name evidence="11" type="primary">nadA</name>
    <name evidence="11" type="ORF">NBG4_1120006</name>
</gene>
<keyword evidence="8" id="KW-0408">Iron</keyword>
<evidence type="ECO:0000256" key="10">
    <source>
        <dbReference type="NCBIfam" id="TIGR00550"/>
    </source>
</evidence>
<dbReference type="GO" id="GO:0034628">
    <property type="term" value="P:'de novo' NAD+ biosynthetic process from L-aspartate"/>
    <property type="evidence" value="ECO:0007669"/>
    <property type="project" value="TreeGrafter"/>
</dbReference>
<dbReference type="UniPathway" id="UPA00253">
    <property type="reaction ID" value="UER00327"/>
</dbReference>
<dbReference type="Gene3D" id="3.40.50.10800">
    <property type="entry name" value="NadA-like"/>
    <property type="match status" value="3"/>
</dbReference>
<dbReference type="GO" id="GO:0008987">
    <property type="term" value="F:quinolinate synthetase A activity"/>
    <property type="evidence" value="ECO:0007669"/>
    <property type="project" value="UniProtKB-UniRule"/>
</dbReference>
<evidence type="ECO:0000256" key="9">
    <source>
        <dbReference type="ARBA" id="ARBA00023014"/>
    </source>
</evidence>
<dbReference type="EMBL" id="OUUY01000016">
    <property type="protein sequence ID" value="SPP99761.1"/>
    <property type="molecule type" value="Genomic_DNA"/>
</dbReference>
<proteinExistence type="predicted"/>
<evidence type="ECO:0000313" key="11">
    <source>
        <dbReference type="EMBL" id="SPP99761.1"/>
    </source>
</evidence>
<dbReference type="OrthoDB" id="9801204at2"/>
<dbReference type="PANTHER" id="PTHR30573:SF0">
    <property type="entry name" value="QUINOLINATE SYNTHASE, CHLOROPLASTIC"/>
    <property type="match status" value="1"/>
</dbReference>
<evidence type="ECO:0000313" key="12">
    <source>
        <dbReference type="Proteomes" id="UP000245125"/>
    </source>
</evidence>
<name>A0A2U3QEA2_9BACT</name>
<sequence>MSPEMSALQEQILKLKEEKRAIILAHNYQRDEVQDIADFVGDSLELSRRASAIDCNMIVFCGVNFMAESASILSPEKTVLLPERAALCPMADMIHVDSPRPVRTSFPGFDNPPPYVFPPEYSLRDIKKKYPGVPVVAYVNTTADIKAESDICCTSANVVKVVESLPGDEVICIPDKNLSLWAQRNTKKRVIAWDGYCNIHERVTTHDVEAARAAYPNALLMAHPECRIEVLEKADHVTSTSGMLRFAKSSSAREFIVGTEIGLMHRMRKENPEKLFYPLRKDMICPNMKKTTLKSVIRAFQENTYLIKVPEHIRVPAKKALDRMLAIK</sequence>
<keyword evidence="6 11" id="KW-0808">Transferase</keyword>
<keyword evidence="4" id="KW-0004">4Fe-4S</keyword>
<reference evidence="12" key="1">
    <citation type="submission" date="2018-03" db="EMBL/GenBank/DDBJ databases">
        <authorList>
            <person name="Zecchin S."/>
        </authorList>
    </citation>
    <scope>NUCLEOTIDE SEQUENCE [LARGE SCALE GENOMIC DNA]</scope>
</reference>
<dbReference type="EC" id="2.5.1.72" evidence="3 10"/>
<evidence type="ECO:0000256" key="8">
    <source>
        <dbReference type="ARBA" id="ARBA00023004"/>
    </source>
</evidence>
<dbReference type="SUPFAM" id="SSF142754">
    <property type="entry name" value="NadA-like"/>
    <property type="match status" value="1"/>
</dbReference>
<comment type="pathway">
    <text evidence="2">Cofactor biosynthesis; NAD(+) biosynthesis; quinolinate from iminoaspartate: step 1/1.</text>
</comment>
<evidence type="ECO:0000256" key="3">
    <source>
        <dbReference type="ARBA" id="ARBA00012669"/>
    </source>
</evidence>
<keyword evidence="12" id="KW-1185">Reference proteome</keyword>
<comment type="cofactor">
    <cofactor evidence="1">
        <name>[4Fe-4S] cluster</name>
        <dbReference type="ChEBI" id="CHEBI:49883"/>
    </cofactor>
</comment>
<dbReference type="AlphaFoldDB" id="A0A2U3QEA2"/>
<evidence type="ECO:0000256" key="2">
    <source>
        <dbReference type="ARBA" id="ARBA00005065"/>
    </source>
</evidence>
<dbReference type="InterPro" id="IPR036094">
    <property type="entry name" value="NadA_sf"/>
</dbReference>
<dbReference type="Proteomes" id="UP000245125">
    <property type="component" value="Unassembled WGS sequence"/>
</dbReference>
<keyword evidence="5" id="KW-0662">Pyridine nucleotide biosynthesis</keyword>
<dbReference type="PANTHER" id="PTHR30573">
    <property type="entry name" value="QUINOLINATE SYNTHETASE A"/>
    <property type="match status" value="1"/>
</dbReference>
<evidence type="ECO:0000256" key="5">
    <source>
        <dbReference type="ARBA" id="ARBA00022642"/>
    </source>
</evidence>
<evidence type="ECO:0000256" key="4">
    <source>
        <dbReference type="ARBA" id="ARBA00022485"/>
    </source>
</evidence>
<dbReference type="NCBIfam" id="TIGR00550">
    <property type="entry name" value="nadA"/>
    <property type="match status" value="1"/>
</dbReference>
<evidence type="ECO:0000256" key="1">
    <source>
        <dbReference type="ARBA" id="ARBA00001966"/>
    </source>
</evidence>
<dbReference type="GO" id="GO:0051539">
    <property type="term" value="F:4 iron, 4 sulfur cluster binding"/>
    <property type="evidence" value="ECO:0007669"/>
    <property type="project" value="UniProtKB-KW"/>
</dbReference>
<evidence type="ECO:0000256" key="7">
    <source>
        <dbReference type="ARBA" id="ARBA00022723"/>
    </source>
</evidence>